<keyword evidence="1" id="KW-0175">Coiled coil</keyword>
<dbReference type="InterPro" id="IPR046703">
    <property type="entry name" value="DUF6776"/>
</dbReference>
<dbReference type="OrthoDB" id="8585321at2"/>
<dbReference type="AlphaFoldDB" id="A0A318J893"/>
<dbReference type="Proteomes" id="UP000247792">
    <property type="component" value="Unassembled WGS sequence"/>
</dbReference>
<name>A0A318J893_9BURK</name>
<keyword evidence="2" id="KW-0812">Transmembrane</keyword>
<protein>
    <submittedName>
        <fullName evidence="3">Uncharacterized protein</fullName>
    </submittedName>
</protein>
<gene>
    <name evidence="3" type="ORF">DFR42_103168</name>
</gene>
<reference evidence="3 4" key="1">
    <citation type="submission" date="2018-05" db="EMBL/GenBank/DDBJ databases">
        <title>Genomic Encyclopedia of Type Strains, Phase IV (KMG-IV): sequencing the most valuable type-strain genomes for metagenomic binning, comparative biology and taxonomic classification.</title>
        <authorList>
            <person name="Goeker M."/>
        </authorList>
    </citation>
    <scope>NUCLEOTIDE SEQUENCE [LARGE SCALE GENOMIC DNA]</scope>
    <source>
        <strain evidence="3 4">DSM 19792</strain>
    </source>
</reference>
<evidence type="ECO:0000313" key="3">
    <source>
        <dbReference type="EMBL" id="PXX43900.1"/>
    </source>
</evidence>
<evidence type="ECO:0000256" key="2">
    <source>
        <dbReference type="SAM" id="Phobius"/>
    </source>
</evidence>
<keyword evidence="2" id="KW-0472">Membrane</keyword>
<organism evidence="3 4">
    <name type="scientific">Undibacterium pigrum</name>
    <dbReference type="NCBI Taxonomy" id="401470"/>
    <lineage>
        <taxon>Bacteria</taxon>
        <taxon>Pseudomonadati</taxon>
        <taxon>Pseudomonadota</taxon>
        <taxon>Betaproteobacteria</taxon>
        <taxon>Burkholderiales</taxon>
        <taxon>Oxalobacteraceae</taxon>
        <taxon>Undibacterium</taxon>
    </lineage>
</organism>
<keyword evidence="2" id="KW-1133">Transmembrane helix</keyword>
<evidence type="ECO:0000313" key="4">
    <source>
        <dbReference type="Proteomes" id="UP000247792"/>
    </source>
</evidence>
<sequence length="241" mass="26380">MAKSRLTPKRFLAPKMTITHEKPWTFKVAMAGVVIAIAAGVAWWTYDLGKSFAFGSKISADEVEGLKEKITELTAERDKLSLAANTIESTVNIDKSTQKQLTDQVKALTTENLKLKDDLAFFESLTPSAVGAEGISLQNFKVEMLSPGQLRYRALVMQGGKNGRDFTGEMQFSLNLVQVGKPATMLFPDPKSGDAGKLKLSFRHYQRLEGTITLPEGATVKGVQAKVLSNGQIRAQQMVNL</sequence>
<feature type="coiled-coil region" evidence="1">
    <location>
        <begin position="63"/>
        <end position="118"/>
    </location>
</feature>
<comment type="caution">
    <text evidence="3">The sequence shown here is derived from an EMBL/GenBank/DDBJ whole genome shotgun (WGS) entry which is preliminary data.</text>
</comment>
<dbReference type="EMBL" id="QJKB01000003">
    <property type="protein sequence ID" value="PXX43900.1"/>
    <property type="molecule type" value="Genomic_DNA"/>
</dbReference>
<accession>A0A318J893</accession>
<evidence type="ECO:0000256" key="1">
    <source>
        <dbReference type="SAM" id="Coils"/>
    </source>
</evidence>
<proteinExistence type="predicted"/>
<feature type="transmembrane region" description="Helical" evidence="2">
    <location>
        <begin position="24"/>
        <end position="46"/>
    </location>
</feature>
<keyword evidence="4" id="KW-1185">Reference proteome</keyword>
<dbReference type="Pfam" id="PF20567">
    <property type="entry name" value="DUF6776"/>
    <property type="match status" value="1"/>
</dbReference>
<dbReference type="RefSeq" id="WP_110255175.1">
    <property type="nucleotide sequence ID" value="NZ_QJKB01000003.1"/>
</dbReference>